<dbReference type="AlphaFoldDB" id="A0A8S9HU59"/>
<name>A0A8S9HU59_BRACR</name>
<accession>A0A8S9HU59</accession>
<reference evidence="1" key="1">
    <citation type="submission" date="2019-12" db="EMBL/GenBank/DDBJ databases">
        <title>Genome sequencing and annotation of Brassica cretica.</title>
        <authorList>
            <person name="Studholme D.J."/>
            <person name="Sarris P.F."/>
        </authorList>
    </citation>
    <scope>NUCLEOTIDE SEQUENCE</scope>
    <source>
        <strain evidence="1">PFS-001/15</strain>
        <tissue evidence="1">Leaf</tissue>
    </source>
</reference>
<protein>
    <submittedName>
        <fullName evidence="1">Uncharacterized protein</fullName>
    </submittedName>
</protein>
<evidence type="ECO:0000313" key="1">
    <source>
        <dbReference type="EMBL" id="KAF2558418.1"/>
    </source>
</evidence>
<organism evidence="1 2">
    <name type="scientific">Brassica cretica</name>
    <name type="common">Mustard</name>
    <dbReference type="NCBI Taxonomy" id="69181"/>
    <lineage>
        <taxon>Eukaryota</taxon>
        <taxon>Viridiplantae</taxon>
        <taxon>Streptophyta</taxon>
        <taxon>Embryophyta</taxon>
        <taxon>Tracheophyta</taxon>
        <taxon>Spermatophyta</taxon>
        <taxon>Magnoliopsida</taxon>
        <taxon>eudicotyledons</taxon>
        <taxon>Gunneridae</taxon>
        <taxon>Pentapetalae</taxon>
        <taxon>rosids</taxon>
        <taxon>malvids</taxon>
        <taxon>Brassicales</taxon>
        <taxon>Brassicaceae</taxon>
        <taxon>Brassiceae</taxon>
        <taxon>Brassica</taxon>
    </lineage>
</organism>
<proteinExistence type="predicted"/>
<dbReference type="Proteomes" id="UP000712281">
    <property type="component" value="Unassembled WGS sequence"/>
</dbReference>
<sequence length="68" mass="7615">MSRLMRMGLLLNQSVCWQMVARLGDVAHGLCIKRNKREEDMNSPVYSFSGEVPHDSIRVPLAAEVPSS</sequence>
<evidence type="ECO:0000313" key="2">
    <source>
        <dbReference type="Proteomes" id="UP000712281"/>
    </source>
</evidence>
<dbReference type="EMBL" id="QGKW02001940">
    <property type="protein sequence ID" value="KAF2558418.1"/>
    <property type="molecule type" value="Genomic_DNA"/>
</dbReference>
<gene>
    <name evidence="1" type="ORF">F2Q68_00017833</name>
</gene>
<comment type="caution">
    <text evidence="1">The sequence shown here is derived from an EMBL/GenBank/DDBJ whole genome shotgun (WGS) entry which is preliminary data.</text>
</comment>